<keyword evidence="1" id="KW-1133">Transmembrane helix</keyword>
<feature type="transmembrane region" description="Helical" evidence="1">
    <location>
        <begin position="119"/>
        <end position="140"/>
    </location>
</feature>
<evidence type="ECO:0000313" key="3">
    <source>
        <dbReference type="EMBL" id="QDU90538.1"/>
    </source>
</evidence>
<accession>A0A518DGD8</accession>
<evidence type="ECO:0000313" key="4">
    <source>
        <dbReference type="Proteomes" id="UP000317429"/>
    </source>
</evidence>
<dbReference type="InterPro" id="IPR018639">
    <property type="entry name" value="DUF2062"/>
</dbReference>
<feature type="domain" description="DUF2062" evidence="2">
    <location>
        <begin position="13"/>
        <end position="139"/>
    </location>
</feature>
<dbReference type="OrthoDB" id="268259at2"/>
<dbReference type="Pfam" id="PF09835">
    <property type="entry name" value="DUF2062"/>
    <property type="match status" value="1"/>
</dbReference>
<keyword evidence="4" id="KW-1185">Reference proteome</keyword>
<dbReference type="RefSeq" id="WP_145289223.1">
    <property type="nucleotide sequence ID" value="NZ_CP036291.1"/>
</dbReference>
<keyword evidence="1" id="KW-0472">Membrane</keyword>
<evidence type="ECO:0000259" key="2">
    <source>
        <dbReference type="Pfam" id="PF09835"/>
    </source>
</evidence>
<evidence type="ECO:0000256" key="1">
    <source>
        <dbReference type="SAM" id="Phobius"/>
    </source>
</evidence>
<gene>
    <name evidence="3" type="ORF">Pla175_39440</name>
</gene>
<dbReference type="AlphaFoldDB" id="A0A518DGD8"/>
<dbReference type="InterPro" id="IPR019935">
    <property type="entry name" value="CHP03546"/>
</dbReference>
<name>A0A518DGD8_9BACT</name>
<sequence>MLGLVRPLRQLAGLFTAHDSPRQVAAGVAIGMVLGLVPKGNLIAVLLGMTLMVFRVNRTAGLLSAALFSWIGLGMDGFTDRLGGIVLAAPSMQGAYAWLYDLPLGPWIGFNNTVVLGSLLTGLYLSYPCYLLTHLVYARLQPPALRWIARYRLGRWLMGADWSQRLGLTGVLGVK</sequence>
<dbReference type="EMBL" id="CP036291">
    <property type="protein sequence ID" value="QDU90538.1"/>
    <property type="molecule type" value="Genomic_DNA"/>
</dbReference>
<proteinExistence type="predicted"/>
<protein>
    <recommendedName>
        <fullName evidence="2">DUF2062 domain-containing protein</fullName>
    </recommendedName>
</protein>
<organism evidence="3 4">
    <name type="scientific">Pirellulimonas nuda</name>
    <dbReference type="NCBI Taxonomy" id="2528009"/>
    <lineage>
        <taxon>Bacteria</taxon>
        <taxon>Pseudomonadati</taxon>
        <taxon>Planctomycetota</taxon>
        <taxon>Planctomycetia</taxon>
        <taxon>Pirellulales</taxon>
        <taxon>Lacipirellulaceae</taxon>
        <taxon>Pirellulimonas</taxon>
    </lineage>
</organism>
<dbReference type="NCBIfam" id="TIGR03546">
    <property type="entry name" value="TIGR03546 family protein"/>
    <property type="match status" value="1"/>
</dbReference>
<dbReference type="KEGG" id="pnd:Pla175_39440"/>
<keyword evidence="1" id="KW-0812">Transmembrane</keyword>
<dbReference type="Proteomes" id="UP000317429">
    <property type="component" value="Chromosome"/>
</dbReference>
<reference evidence="3 4" key="1">
    <citation type="submission" date="2019-02" db="EMBL/GenBank/DDBJ databases">
        <title>Deep-cultivation of Planctomycetes and their phenomic and genomic characterization uncovers novel biology.</title>
        <authorList>
            <person name="Wiegand S."/>
            <person name="Jogler M."/>
            <person name="Boedeker C."/>
            <person name="Pinto D."/>
            <person name="Vollmers J."/>
            <person name="Rivas-Marin E."/>
            <person name="Kohn T."/>
            <person name="Peeters S.H."/>
            <person name="Heuer A."/>
            <person name="Rast P."/>
            <person name="Oberbeckmann S."/>
            <person name="Bunk B."/>
            <person name="Jeske O."/>
            <person name="Meyerdierks A."/>
            <person name="Storesund J.E."/>
            <person name="Kallscheuer N."/>
            <person name="Luecker S."/>
            <person name="Lage O.M."/>
            <person name="Pohl T."/>
            <person name="Merkel B.J."/>
            <person name="Hornburger P."/>
            <person name="Mueller R.-W."/>
            <person name="Bruemmer F."/>
            <person name="Labrenz M."/>
            <person name="Spormann A.M."/>
            <person name="Op den Camp H."/>
            <person name="Overmann J."/>
            <person name="Amann R."/>
            <person name="Jetten M.S.M."/>
            <person name="Mascher T."/>
            <person name="Medema M.H."/>
            <person name="Devos D.P."/>
            <person name="Kaster A.-K."/>
            <person name="Ovreas L."/>
            <person name="Rohde M."/>
            <person name="Galperin M.Y."/>
            <person name="Jogler C."/>
        </authorList>
    </citation>
    <scope>NUCLEOTIDE SEQUENCE [LARGE SCALE GENOMIC DNA]</scope>
    <source>
        <strain evidence="3 4">Pla175</strain>
    </source>
</reference>